<dbReference type="Gene3D" id="3.30.470.160">
    <property type="entry name" value="Inositol polyphosphate kinase"/>
    <property type="match status" value="2"/>
</dbReference>
<dbReference type="InterPro" id="IPR005522">
    <property type="entry name" value="IPK"/>
</dbReference>
<dbReference type="STRING" id="84645.A0A498MHD1"/>
<comment type="similarity">
    <text evidence="1 4">Belongs to the inositol phosphokinase (IPK) family.</text>
</comment>
<sequence>MLEVDNEAPTAEEKKQKAVTKPRYMQWRESLSSTNTLGFRIEGIKVIGSSLLFIHDHTERAEVWLIDFGKTTPLPEGQNLDHYRPWEEGNREDGYLWGLDNLLQTLSSLARE</sequence>
<dbReference type="Proteomes" id="UP000290572">
    <property type="component" value="Unassembled WGS sequence"/>
</dbReference>
<dbReference type="GO" id="GO:0005737">
    <property type="term" value="C:cytoplasm"/>
    <property type="evidence" value="ECO:0007669"/>
    <property type="project" value="TreeGrafter"/>
</dbReference>
<name>A0A498MHD1_LABRO</name>
<keyword evidence="2 4" id="KW-0808">Transferase</keyword>
<dbReference type="GO" id="GO:0046854">
    <property type="term" value="P:phosphatidylinositol phosphate biosynthetic process"/>
    <property type="evidence" value="ECO:0007669"/>
    <property type="project" value="TreeGrafter"/>
</dbReference>
<dbReference type="PANTHER" id="PTHR12400">
    <property type="entry name" value="INOSITOL POLYPHOSPHATE KINASE"/>
    <property type="match status" value="1"/>
</dbReference>
<comment type="caution">
    <text evidence="5">The sequence shown here is derived from an EMBL/GenBank/DDBJ whole genome shotgun (WGS) entry which is preliminary data.</text>
</comment>
<proteinExistence type="inferred from homology"/>
<organism evidence="5 6">
    <name type="scientific">Labeo rohita</name>
    <name type="common">Indian major carp</name>
    <name type="synonym">Cyprinus rohita</name>
    <dbReference type="NCBI Taxonomy" id="84645"/>
    <lineage>
        <taxon>Eukaryota</taxon>
        <taxon>Metazoa</taxon>
        <taxon>Chordata</taxon>
        <taxon>Craniata</taxon>
        <taxon>Vertebrata</taxon>
        <taxon>Euteleostomi</taxon>
        <taxon>Actinopterygii</taxon>
        <taxon>Neopterygii</taxon>
        <taxon>Teleostei</taxon>
        <taxon>Ostariophysi</taxon>
        <taxon>Cypriniformes</taxon>
        <taxon>Cyprinidae</taxon>
        <taxon>Labeoninae</taxon>
        <taxon>Labeonini</taxon>
        <taxon>Labeo</taxon>
    </lineage>
</organism>
<dbReference type="PANTHER" id="PTHR12400:SF55">
    <property type="entry name" value="INOSITOL-TRISPHOSPHATE 3-KINASE A"/>
    <property type="match status" value="1"/>
</dbReference>
<evidence type="ECO:0000256" key="2">
    <source>
        <dbReference type="ARBA" id="ARBA00022679"/>
    </source>
</evidence>
<accession>A0A498MHD1</accession>
<dbReference type="Pfam" id="PF03770">
    <property type="entry name" value="IPK"/>
    <property type="match status" value="1"/>
</dbReference>
<evidence type="ECO:0000256" key="4">
    <source>
        <dbReference type="RuleBase" id="RU363090"/>
    </source>
</evidence>
<protein>
    <recommendedName>
        <fullName evidence="4">Kinase</fullName>
        <ecNumber evidence="4">2.7.-.-</ecNumber>
    </recommendedName>
</protein>
<gene>
    <name evidence="5" type="ORF">ROHU_024791</name>
</gene>
<reference evidence="5 6" key="1">
    <citation type="submission" date="2018-03" db="EMBL/GenBank/DDBJ databases">
        <title>Draft genome sequence of Rohu Carp (Labeo rohita).</title>
        <authorList>
            <person name="Das P."/>
            <person name="Kushwaha B."/>
            <person name="Joshi C.G."/>
            <person name="Kumar D."/>
            <person name="Nagpure N.S."/>
            <person name="Sahoo L."/>
            <person name="Das S.P."/>
            <person name="Bit A."/>
            <person name="Patnaik S."/>
            <person name="Meher P.K."/>
            <person name="Jayasankar P."/>
            <person name="Koringa P.G."/>
            <person name="Patel N.V."/>
            <person name="Hinsu A.T."/>
            <person name="Kumar R."/>
            <person name="Pandey M."/>
            <person name="Agarwal S."/>
            <person name="Srivastava S."/>
            <person name="Singh M."/>
            <person name="Iquebal M.A."/>
            <person name="Jaiswal S."/>
            <person name="Angadi U.B."/>
            <person name="Kumar N."/>
            <person name="Raza M."/>
            <person name="Shah T.M."/>
            <person name="Rai A."/>
            <person name="Jena J.K."/>
        </authorList>
    </citation>
    <scope>NUCLEOTIDE SEQUENCE [LARGE SCALE GENOMIC DNA]</scope>
    <source>
        <strain evidence="5">DASCIFA01</strain>
        <tissue evidence="5">Testis</tissue>
    </source>
</reference>
<dbReference type="AlphaFoldDB" id="A0A498MHD1"/>
<evidence type="ECO:0000256" key="3">
    <source>
        <dbReference type="ARBA" id="ARBA00022777"/>
    </source>
</evidence>
<evidence type="ECO:0000313" key="6">
    <source>
        <dbReference type="Proteomes" id="UP000290572"/>
    </source>
</evidence>
<evidence type="ECO:0000256" key="1">
    <source>
        <dbReference type="ARBA" id="ARBA00007374"/>
    </source>
</evidence>
<dbReference type="GO" id="GO:0032958">
    <property type="term" value="P:inositol phosphate biosynthetic process"/>
    <property type="evidence" value="ECO:0007669"/>
    <property type="project" value="InterPro"/>
</dbReference>
<dbReference type="GO" id="GO:0000828">
    <property type="term" value="F:inositol hexakisphosphate kinase activity"/>
    <property type="evidence" value="ECO:0007669"/>
    <property type="project" value="TreeGrafter"/>
</dbReference>
<dbReference type="InterPro" id="IPR038286">
    <property type="entry name" value="IPK_sf"/>
</dbReference>
<dbReference type="GO" id="GO:0005634">
    <property type="term" value="C:nucleus"/>
    <property type="evidence" value="ECO:0007669"/>
    <property type="project" value="TreeGrafter"/>
</dbReference>
<dbReference type="EC" id="2.7.-.-" evidence="4"/>
<dbReference type="EMBL" id="QBIY01012633">
    <property type="protein sequence ID" value="RXN20699.1"/>
    <property type="molecule type" value="Genomic_DNA"/>
</dbReference>
<dbReference type="SUPFAM" id="SSF56104">
    <property type="entry name" value="SAICAR synthase-like"/>
    <property type="match status" value="1"/>
</dbReference>
<keyword evidence="3 4" id="KW-0418">Kinase</keyword>
<keyword evidence="6" id="KW-1185">Reference proteome</keyword>
<evidence type="ECO:0000313" key="5">
    <source>
        <dbReference type="EMBL" id="RXN20699.1"/>
    </source>
</evidence>